<evidence type="ECO:0000313" key="3">
    <source>
        <dbReference type="Proteomes" id="UP000664144"/>
    </source>
</evidence>
<feature type="transmembrane region" description="Helical" evidence="1">
    <location>
        <begin position="12"/>
        <end position="32"/>
    </location>
</feature>
<keyword evidence="1" id="KW-1133">Transmembrane helix</keyword>
<organism evidence="2 3">
    <name type="scientific">Hymenobacter telluris</name>
    <dbReference type="NCBI Taxonomy" id="2816474"/>
    <lineage>
        <taxon>Bacteria</taxon>
        <taxon>Pseudomonadati</taxon>
        <taxon>Bacteroidota</taxon>
        <taxon>Cytophagia</taxon>
        <taxon>Cytophagales</taxon>
        <taxon>Hymenobacteraceae</taxon>
        <taxon>Hymenobacter</taxon>
    </lineage>
</organism>
<evidence type="ECO:0000256" key="1">
    <source>
        <dbReference type="SAM" id="Phobius"/>
    </source>
</evidence>
<keyword evidence="1" id="KW-0472">Membrane</keyword>
<dbReference type="Proteomes" id="UP000664144">
    <property type="component" value="Unassembled WGS sequence"/>
</dbReference>
<gene>
    <name evidence="2" type="ORF">J0X19_15205</name>
</gene>
<dbReference type="RefSeq" id="WP_206985235.1">
    <property type="nucleotide sequence ID" value="NZ_JAFLQZ010000010.1"/>
</dbReference>
<name>A0A939EWT9_9BACT</name>
<protein>
    <submittedName>
        <fullName evidence="2">Uncharacterized protein</fullName>
    </submittedName>
</protein>
<keyword evidence="3" id="KW-1185">Reference proteome</keyword>
<keyword evidence="1" id="KW-0812">Transmembrane</keyword>
<accession>A0A939EWT9</accession>
<feature type="transmembrane region" description="Helical" evidence="1">
    <location>
        <begin position="83"/>
        <end position="110"/>
    </location>
</feature>
<dbReference type="EMBL" id="JAFLQZ010000010">
    <property type="protein sequence ID" value="MBO0359309.1"/>
    <property type="molecule type" value="Genomic_DNA"/>
</dbReference>
<proteinExistence type="predicted"/>
<feature type="transmembrane region" description="Helical" evidence="1">
    <location>
        <begin position="52"/>
        <end position="71"/>
    </location>
</feature>
<comment type="caution">
    <text evidence="2">The sequence shown here is derived from an EMBL/GenBank/DDBJ whole genome shotgun (WGS) entry which is preliminary data.</text>
</comment>
<evidence type="ECO:0000313" key="2">
    <source>
        <dbReference type="EMBL" id="MBO0359309.1"/>
    </source>
</evidence>
<sequence length="111" mass="12037">MNQLQLFAARALRALPTSLWWVLGALVGAILSINLEKEVSPHTPAAARVAHWVVRLCLLVLPPLGVVWLWRVAAGVGHAGWRLLWYMAALGATGLSVGVVLLVLFGLIVWL</sequence>
<dbReference type="AlphaFoldDB" id="A0A939EWT9"/>
<reference evidence="2" key="1">
    <citation type="submission" date="2021-03" db="EMBL/GenBank/DDBJ databases">
        <authorList>
            <person name="Kim M.K."/>
        </authorList>
    </citation>
    <scope>NUCLEOTIDE SEQUENCE</scope>
    <source>
        <strain evidence="2">BT186</strain>
    </source>
</reference>